<feature type="domain" description="Flagellar basal-body/hook protein C-terminal" evidence="8">
    <location>
        <begin position="407"/>
        <end position="443"/>
    </location>
</feature>
<dbReference type="PANTHER" id="PTHR30033:SF2">
    <property type="entry name" value="FLAGELLAR HOOK PROTEIN"/>
    <property type="match status" value="1"/>
</dbReference>
<evidence type="ECO:0000259" key="7">
    <source>
        <dbReference type="Pfam" id="PF00460"/>
    </source>
</evidence>
<evidence type="ECO:0000256" key="6">
    <source>
        <dbReference type="ARBA" id="ARBA00023143"/>
    </source>
</evidence>
<keyword evidence="6" id="KW-0975">Bacterial flagellum</keyword>
<evidence type="ECO:0000259" key="9">
    <source>
        <dbReference type="Pfam" id="PF22638"/>
    </source>
</evidence>
<dbReference type="InterPro" id="IPR002371">
    <property type="entry name" value="FlgK"/>
</dbReference>
<dbReference type="InterPro" id="IPR010930">
    <property type="entry name" value="Flg_bb/hook_C_dom"/>
</dbReference>
<dbReference type="Pfam" id="PF22638">
    <property type="entry name" value="FlgK_D1"/>
    <property type="match status" value="1"/>
</dbReference>
<evidence type="ECO:0000259" key="8">
    <source>
        <dbReference type="Pfam" id="PF06429"/>
    </source>
</evidence>
<dbReference type="EMBL" id="SDWJ01000002">
    <property type="protein sequence ID" value="MVZ97996.1"/>
    <property type="molecule type" value="Genomic_DNA"/>
</dbReference>
<keyword evidence="5" id="KW-0964">Secreted</keyword>
<dbReference type="NCBIfam" id="TIGR02492">
    <property type="entry name" value="flgK_ends"/>
    <property type="match status" value="1"/>
</dbReference>
<accession>A0A6I4M168</accession>
<sequence>MSDLLAIGASGIKAYGQALSVVGDNIANAQTEGYVRRSVRLAEAPSGGDIVLSRNSIRPGGVIAAGVTRSIDQWLVDDARVAGGEASRQSAKLDWVTATESVLADGGAGIGKSVTSVFTAAEQLSGNPGSDTLRRQFLSSVDESAANFRRTAAALGSAANGVATEARGAATQLNSDLSALSRINDGLRRARAGSSNEATLLDERDRLVGNISNATDITVSYDARGAAIVRTPSGDALVDGPTTATISVTVAANGTIGFGINPGATGVLSPGSGLFAGLRDAADHIADQRSDLDTLATQFATELNAAHQAGTDANGNPGAALLNLNGGAAAIAAVALAPDDVAAANGSSLNGNMLSFNNLRGASGVEQNISAMIAAQAQTTAAARAQEAAASSRRDGSFAARDAIGAVDLDREAAELLRFQQAYEAAARTIQVARETMQSLLNIF</sequence>
<feature type="domain" description="Flagellar basal body rod protein N-terminal" evidence="7">
    <location>
        <begin position="7"/>
        <end position="34"/>
    </location>
</feature>
<proteinExistence type="inferred from homology"/>
<dbReference type="AlphaFoldDB" id="A0A6I4M168"/>
<dbReference type="GO" id="GO:0044780">
    <property type="term" value="P:bacterial-type flagellum assembly"/>
    <property type="evidence" value="ECO:0007669"/>
    <property type="project" value="InterPro"/>
</dbReference>
<comment type="subcellular location">
    <subcellularLocation>
        <location evidence="1">Bacterial flagellum basal body</location>
    </subcellularLocation>
    <subcellularLocation>
        <location evidence="2">Secreted</location>
    </subcellularLocation>
</comment>
<dbReference type="PANTHER" id="PTHR30033">
    <property type="entry name" value="FLAGELLAR HOOK-ASSOCIATED PROTEIN 1"/>
    <property type="match status" value="1"/>
</dbReference>
<evidence type="ECO:0000313" key="10">
    <source>
        <dbReference type="EMBL" id="MVZ97996.1"/>
    </source>
</evidence>
<dbReference type="Proteomes" id="UP000471147">
    <property type="component" value="Unassembled WGS sequence"/>
</dbReference>
<dbReference type="GO" id="GO:0009424">
    <property type="term" value="C:bacterial-type flagellum hook"/>
    <property type="evidence" value="ECO:0007669"/>
    <property type="project" value="InterPro"/>
</dbReference>
<evidence type="ECO:0000256" key="2">
    <source>
        <dbReference type="ARBA" id="ARBA00004613"/>
    </source>
</evidence>
<comment type="similarity">
    <text evidence="3">Belongs to the flagella basal body rod proteins family.</text>
</comment>
<comment type="caution">
    <text evidence="10">The sequence shown here is derived from an EMBL/GenBank/DDBJ whole genome shotgun (WGS) entry which is preliminary data.</text>
</comment>
<dbReference type="Pfam" id="PF00460">
    <property type="entry name" value="Flg_bb_rod"/>
    <property type="match status" value="1"/>
</dbReference>
<dbReference type="GO" id="GO:0005198">
    <property type="term" value="F:structural molecule activity"/>
    <property type="evidence" value="ECO:0007669"/>
    <property type="project" value="InterPro"/>
</dbReference>
<feature type="domain" description="Flagellar hook-associated protein FlgK helical" evidence="9">
    <location>
        <begin position="98"/>
        <end position="321"/>
    </location>
</feature>
<protein>
    <recommendedName>
        <fullName evidence="4">Flagellar hook-associated protein 1</fullName>
    </recommendedName>
</protein>
<dbReference type="Pfam" id="PF06429">
    <property type="entry name" value="Flg_bbr_C"/>
    <property type="match status" value="1"/>
</dbReference>
<evidence type="ECO:0000313" key="11">
    <source>
        <dbReference type="Proteomes" id="UP000471147"/>
    </source>
</evidence>
<dbReference type="InterPro" id="IPR053927">
    <property type="entry name" value="FlgK_helical"/>
</dbReference>
<evidence type="ECO:0000256" key="1">
    <source>
        <dbReference type="ARBA" id="ARBA00004117"/>
    </source>
</evidence>
<evidence type="ECO:0000256" key="3">
    <source>
        <dbReference type="ARBA" id="ARBA00009677"/>
    </source>
</evidence>
<dbReference type="SUPFAM" id="SSF64518">
    <property type="entry name" value="Phase 1 flagellin"/>
    <property type="match status" value="1"/>
</dbReference>
<name>A0A6I4M168_9SPHN</name>
<evidence type="ECO:0000256" key="4">
    <source>
        <dbReference type="ARBA" id="ARBA00016244"/>
    </source>
</evidence>
<dbReference type="RefSeq" id="WP_160353962.1">
    <property type="nucleotide sequence ID" value="NZ_SDWJ01000002.1"/>
</dbReference>
<keyword evidence="11" id="KW-1185">Reference proteome</keyword>
<reference evidence="10 11" key="1">
    <citation type="submission" date="2019-01" db="EMBL/GenBank/DDBJ databases">
        <title>Sphingorhabdus lacus sp.nov., isolated from an oligotrophic freshwater lake.</title>
        <authorList>
            <person name="Park M."/>
        </authorList>
    </citation>
    <scope>NUCLEOTIDE SEQUENCE [LARGE SCALE GENOMIC DNA]</scope>
    <source>
        <strain evidence="10 11">IMCC26285</strain>
    </source>
</reference>
<keyword evidence="10" id="KW-0282">Flagellum</keyword>
<evidence type="ECO:0000256" key="5">
    <source>
        <dbReference type="ARBA" id="ARBA00022525"/>
    </source>
</evidence>
<keyword evidence="10" id="KW-0969">Cilium</keyword>
<dbReference type="GO" id="GO:0009425">
    <property type="term" value="C:bacterial-type flagellum basal body"/>
    <property type="evidence" value="ECO:0007669"/>
    <property type="project" value="UniProtKB-SubCell"/>
</dbReference>
<gene>
    <name evidence="10" type="primary">flgK</name>
    <name evidence="10" type="ORF">EUU23_09785</name>
</gene>
<dbReference type="InterPro" id="IPR001444">
    <property type="entry name" value="Flag_bb_rod_N"/>
</dbReference>
<dbReference type="GO" id="GO:0005576">
    <property type="term" value="C:extracellular region"/>
    <property type="evidence" value="ECO:0007669"/>
    <property type="project" value="UniProtKB-SubCell"/>
</dbReference>
<dbReference type="OrthoDB" id="7181295at2"/>
<keyword evidence="10" id="KW-0966">Cell projection</keyword>
<organism evidence="10 11">
    <name type="scientific">Sphingorhabdus profundilacus</name>
    <dbReference type="NCBI Taxonomy" id="2509718"/>
    <lineage>
        <taxon>Bacteria</taxon>
        <taxon>Pseudomonadati</taxon>
        <taxon>Pseudomonadota</taxon>
        <taxon>Alphaproteobacteria</taxon>
        <taxon>Sphingomonadales</taxon>
        <taxon>Sphingomonadaceae</taxon>
        <taxon>Sphingorhabdus</taxon>
    </lineage>
</organism>